<accession>A0A1X1XWW2</accession>
<sequence length="318" mass="35289">MKKVRSNLAHCAGSELVDDIRLRPGFIRRLTALTEDLDYDPATLVDRPKPVLPRQPPLAALAALTKGIALQLCITLIFLAQTQPRKTLGKGALLKIKIDGSDTDPIGLVDLLAVPGSHNPSEESTYNSNSRENRKRQIRSGFIQLDRLGLAELPTGGRKGAPRFNTVHLNEDARPTAAGAKRYTPPRSTARVVTIPPEFFLNGWVHALSKSEIAMWLMLRDLSQRPDASLPPDKLHIRGRNRLLQYDLSRAVWDTHARLEEFGLIVVHKDPNRRPNGTTIDGDRAQPHFFELRDAGLRQNGLSTVLSNLADLQARKSA</sequence>
<dbReference type="OrthoDB" id="3336462at2"/>
<evidence type="ECO:0000313" key="2">
    <source>
        <dbReference type="Proteomes" id="UP000193487"/>
    </source>
</evidence>
<proteinExistence type="predicted"/>
<organism evidence="1 2">
    <name type="scientific">Mycobacterium kyorinense</name>
    <dbReference type="NCBI Taxonomy" id="487514"/>
    <lineage>
        <taxon>Bacteria</taxon>
        <taxon>Bacillati</taxon>
        <taxon>Actinomycetota</taxon>
        <taxon>Actinomycetes</taxon>
        <taxon>Mycobacteriales</taxon>
        <taxon>Mycobacteriaceae</taxon>
        <taxon>Mycobacterium</taxon>
    </lineage>
</organism>
<protein>
    <submittedName>
        <fullName evidence="1">Uncharacterized protein</fullName>
    </submittedName>
</protein>
<evidence type="ECO:0000313" key="1">
    <source>
        <dbReference type="EMBL" id="ORW03343.1"/>
    </source>
</evidence>
<comment type="caution">
    <text evidence="1">The sequence shown here is derived from an EMBL/GenBank/DDBJ whole genome shotgun (WGS) entry which is preliminary data.</text>
</comment>
<dbReference type="EMBL" id="LQPE01000120">
    <property type="protein sequence ID" value="ORW03343.1"/>
    <property type="molecule type" value="Genomic_DNA"/>
</dbReference>
<dbReference type="AlphaFoldDB" id="A0A1X1XWW2"/>
<gene>
    <name evidence="1" type="ORF">AWC14_05205</name>
</gene>
<dbReference type="Proteomes" id="UP000193487">
    <property type="component" value="Unassembled WGS sequence"/>
</dbReference>
<dbReference type="RefSeq" id="WP_084031247.1">
    <property type="nucleotide sequence ID" value="NZ_LQPE01000120.1"/>
</dbReference>
<name>A0A1X1XWW2_9MYCO</name>
<reference evidence="1 2" key="1">
    <citation type="submission" date="2016-01" db="EMBL/GenBank/DDBJ databases">
        <title>The new phylogeny of the genus Mycobacterium.</title>
        <authorList>
            <person name="Tarcisio F."/>
            <person name="Conor M."/>
            <person name="Antonella G."/>
            <person name="Elisabetta G."/>
            <person name="Giulia F.S."/>
            <person name="Sara T."/>
            <person name="Anna F."/>
            <person name="Clotilde B."/>
            <person name="Roberto B."/>
            <person name="Veronica D.S."/>
            <person name="Fabio R."/>
            <person name="Monica P."/>
            <person name="Olivier J."/>
            <person name="Enrico T."/>
            <person name="Nicola S."/>
        </authorList>
    </citation>
    <scope>NUCLEOTIDE SEQUENCE [LARGE SCALE GENOMIC DNA]</scope>
    <source>
        <strain evidence="1 2">DSM 45166</strain>
    </source>
</reference>
<keyword evidence="2" id="KW-1185">Reference proteome</keyword>